<dbReference type="EMBL" id="JAVMIP010000006">
    <property type="protein sequence ID" value="MDS3860738.1"/>
    <property type="molecule type" value="Genomic_DNA"/>
</dbReference>
<evidence type="ECO:0000313" key="2">
    <source>
        <dbReference type="Proteomes" id="UP001268256"/>
    </source>
</evidence>
<evidence type="ECO:0000313" key="1">
    <source>
        <dbReference type="EMBL" id="MDS3860738.1"/>
    </source>
</evidence>
<dbReference type="GO" id="GO:0003677">
    <property type="term" value="F:DNA binding"/>
    <property type="evidence" value="ECO:0007669"/>
    <property type="project" value="InterPro"/>
</dbReference>
<dbReference type="AlphaFoldDB" id="A0AAE4FS33"/>
<dbReference type="EC" id="3.1.21.-" evidence="1"/>
<gene>
    <name evidence="1" type="ORF">RIF25_07915</name>
</gene>
<accession>A0AAE4FS33</accession>
<reference evidence="2" key="1">
    <citation type="submission" date="2023-07" db="EMBL/GenBank/DDBJ databases">
        <authorList>
            <person name="Luz R."/>
            <person name="Cordeiro R."/>
            <person name="Fonseca A."/>
            <person name="Goncalves V."/>
        </authorList>
    </citation>
    <scope>NUCLEOTIDE SEQUENCE [LARGE SCALE GENOMIC DNA]</scope>
    <source>
        <strain evidence="2">BACA0444</strain>
    </source>
</reference>
<organism evidence="1 2">
    <name type="scientific">Pseudocalidococcus azoricus BACA0444</name>
    <dbReference type="NCBI Taxonomy" id="2918990"/>
    <lineage>
        <taxon>Bacteria</taxon>
        <taxon>Bacillati</taxon>
        <taxon>Cyanobacteriota</taxon>
        <taxon>Cyanophyceae</taxon>
        <taxon>Acaryochloridales</taxon>
        <taxon>Thermosynechococcaceae</taxon>
        <taxon>Pseudocalidococcus</taxon>
        <taxon>Pseudocalidococcus azoricus</taxon>
    </lineage>
</organism>
<protein>
    <submittedName>
        <fullName evidence="1">HindVP family restriction endonuclease</fullName>
        <ecNumber evidence="1">3.1.21.-</ecNumber>
    </submittedName>
</protein>
<keyword evidence="2" id="KW-1185">Reference proteome</keyword>
<keyword evidence="1" id="KW-0540">Nuclease</keyword>
<keyword evidence="1" id="KW-0255">Endonuclease</keyword>
<dbReference type="GO" id="GO:0009307">
    <property type="term" value="P:DNA restriction-modification system"/>
    <property type="evidence" value="ECO:0007669"/>
    <property type="project" value="InterPro"/>
</dbReference>
<dbReference type="GO" id="GO:0009036">
    <property type="term" value="F:type II site-specific deoxyribonuclease activity"/>
    <property type="evidence" value="ECO:0007669"/>
    <property type="project" value="InterPro"/>
</dbReference>
<name>A0AAE4FS33_9CYAN</name>
<proteinExistence type="predicted"/>
<dbReference type="RefSeq" id="WP_322878005.1">
    <property type="nucleotide sequence ID" value="NZ_JAVMIP010000006.1"/>
</dbReference>
<keyword evidence="1" id="KW-0378">Hydrolase</keyword>
<sequence length="361" mass="40768">MTQPGLFGIVHSNRNFADQENWGKNCFNSSFPIALCCYMSHMNISPVYISIDKKLNVKHGKVSVSQLFGITSNSSDLFFGFETVYSPYQNLVHGIYYSADVVLSNKITKHQFRCFEIKLTALPDNTTCSLSDSEFSCEIVVRPSTIAFVALSIANYIYNSGLVQVFSKLLSPICSPIQNWQDKNEILIHLSHFKQGMIDVISCLLSQKERTYTQQPLVIQPVWKTVGKSSTLHDNCLDTFVWSDLALILLPLNQMNTSRRIQNVSRSARTIIWLIKMLYDFITNGQINIAQVIDMLTYDTKNDKAFAASGRVTHSFLSSPELTQPRIKKSEIKNIILNGGQNLLSPERRFDAIIVNTPGLF</sequence>
<comment type="caution">
    <text evidence="1">The sequence shown here is derived from an EMBL/GenBank/DDBJ whole genome shotgun (WGS) entry which is preliminary data.</text>
</comment>
<dbReference type="InterPro" id="IPR019044">
    <property type="entry name" value="Restrct_endonuc_II_HindVP"/>
</dbReference>
<dbReference type="Pfam" id="PF09519">
    <property type="entry name" value="RE_HindVP"/>
    <property type="match status" value="1"/>
</dbReference>
<dbReference type="Proteomes" id="UP001268256">
    <property type="component" value="Unassembled WGS sequence"/>
</dbReference>